<proteinExistence type="predicted"/>
<dbReference type="Pfam" id="PF13399">
    <property type="entry name" value="LytR_C"/>
    <property type="match status" value="1"/>
</dbReference>
<dbReference type="Gene3D" id="3.30.70.2390">
    <property type="match status" value="1"/>
</dbReference>
<name>A0A7K3LVL9_9ACTN</name>
<dbReference type="InterPro" id="IPR027381">
    <property type="entry name" value="LytR/CpsA/Psr_C"/>
</dbReference>
<keyword evidence="1" id="KW-1133">Transmembrane helix</keyword>
<protein>
    <submittedName>
        <fullName evidence="3">LytR C-terminal domain-containing protein</fullName>
    </submittedName>
</protein>
<evidence type="ECO:0000313" key="3">
    <source>
        <dbReference type="EMBL" id="NDK92335.1"/>
    </source>
</evidence>
<dbReference type="RefSeq" id="WP_053777142.1">
    <property type="nucleotide sequence ID" value="NZ_JAADZU010000114.1"/>
</dbReference>
<evidence type="ECO:0000259" key="2">
    <source>
        <dbReference type="Pfam" id="PF13399"/>
    </source>
</evidence>
<dbReference type="Proteomes" id="UP000466307">
    <property type="component" value="Unassembled WGS sequence"/>
</dbReference>
<accession>A0A7K3LVL9</accession>
<comment type="caution">
    <text evidence="3">The sequence shown here is derived from an EMBL/GenBank/DDBJ whole genome shotgun (WGS) entry which is preliminary data.</text>
</comment>
<feature type="transmembrane region" description="Helical" evidence="1">
    <location>
        <begin position="12"/>
        <end position="31"/>
    </location>
</feature>
<gene>
    <name evidence="3" type="ORF">GYA93_22645</name>
</gene>
<keyword evidence="1" id="KW-0812">Transmembrane</keyword>
<organism evidence="3 4">
    <name type="scientific">Gordonia desulfuricans</name>
    <dbReference type="NCBI Taxonomy" id="89051"/>
    <lineage>
        <taxon>Bacteria</taxon>
        <taxon>Bacillati</taxon>
        <taxon>Actinomycetota</taxon>
        <taxon>Actinomycetes</taxon>
        <taxon>Mycobacteriales</taxon>
        <taxon>Gordoniaceae</taxon>
        <taxon>Gordonia</taxon>
    </lineage>
</organism>
<keyword evidence="1" id="KW-0472">Membrane</keyword>
<evidence type="ECO:0000256" key="1">
    <source>
        <dbReference type="SAM" id="Phobius"/>
    </source>
</evidence>
<reference evidence="3 4" key="1">
    <citation type="submission" date="2020-01" db="EMBL/GenBank/DDBJ databases">
        <title>Investigation of new actinobacteria for the biodesulphurisation of diesel fuel.</title>
        <authorList>
            <person name="Athi Narayanan S.M."/>
        </authorList>
    </citation>
    <scope>NUCLEOTIDE SEQUENCE [LARGE SCALE GENOMIC DNA]</scope>
    <source>
        <strain evidence="3 4">213E</strain>
    </source>
</reference>
<dbReference type="EMBL" id="JAADZU010000114">
    <property type="protein sequence ID" value="NDK92335.1"/>
    <property type="molecule type" value="Genomic_DNA"/>
</dbReference>
<sequence>MNADRDTNRLPLRAGAMLLFAVAIVFIGLGWHSAATSGNDPEAALQAAQASAPATTSSAAPTTTTTASDAKICVINAGQISGLAGEVADQLKEKGFTTQKPSNYTRGGFSENTIIYSEADQKDEAQKLADALSGDASVESRDNLGSSFTPCQGGIAVVVVNR</sequence>
<dbReference type="AlphaFoldDB" id="A0A7K3LVL9"/>
<evidence type="ECO:0000313" key="4">
    <source>
        <dbReference type="Proteomes" id="UP000466307"/>
    </source>
</evidence>
<keyword evidence="4" id="KW-1185">Reference proteome</keyword>
<feature type="domain" description="LytR/CpsA/Psr regulator C-terminal" evidence="2">
    <location>
        <begin position="70"/>
        <end position="158"/>
    </location>
</feature>